<keyword evidence="2" id="KW-1185">Reference proteome</keyword>
<evidence type="ECO:0000313" key="1">
    <source>
        <dbReference type="EMBL" id="TYP77203.1"/>
    </source>
</evidence>
<accession>A0A5S5CGQ8</accession>
<dbReference type="EMBL" id="VNHU01000001">
    <property type="protein sequence ID" value="TYP77203.1"/>
    <property type="molecule type" value="Genomic_DNA"/>
</dbReference>
<comment type="caution">
    <text evidence="1">The sequence shown here is derived from an EMBL/GenBank/DDBJ whole genome shotgun (WGS) entry which is preliminary data.</text>
</comment>
<protein>
    <submittedName>
        <fullName evidence="1">Uncharacterized protein</fullName>
    </submittedName>
</protein>
<evidence type="ECO:0000313" key="2">
    <source>
        <dbReference type="Proteomes" id="UP000324376"/>
    </source>
</evidence>
<name>A0A5S5CGQ8_9FLAO</name>
<dbReference type="Proteomes" id="UP000324376">
    <property type="component" value="Unassembled WGS sequence"/>
</dbReference>
<gene>
    <name evidence="1" type="ORF">BD809_101353</name>
</gene>
<reference evidence="1 2" key="1">
    <citation type="submission" date="2019-07" db="EMBL/GenBank/DDBJ databases">
        <title>Genomic Encyclopedia of Archaeal and Bacterial Type Strains, Phase II (KMG-II): from individual species to whole genera.</title>
        <authorList>
            <person name="Goeker M."/>
        </authorList>
    </citation>
    <scope>NUCLEOTIDE SEQUENCE [LARGE SCALE GENOMIC DNA]</scope>
    <source>
        <strain evidence="1 2">DSM 17527</strain>
    </source>
</reference>
<dbReference type="AlphaFoldDB" id="A0A5S5CGQ8"/>
<sequence>MKNMSVIDDIIVGQEITPAISPFSKGNPKPK</sequence>
<organism evidence="1 2">
    <name type="scientific">Aquimarina intermedia</name>
    <dbReference type="NCBI Taxonomy" id="350814"/>
    <lineage>
        <taxon>Bacteria</taxon>
        <taxon>Pseudomonadati</taxon>
        <taxon>Bacteroidota</taxon>
        <taxon>Flavobacteriia</taxon>
        <taxon>Flavobacteriales</taxon>
        <taxon>Flavobacteriaceae</taxon>
        <taxon>Aquimarina</taxon>
    </lineage>
</organism>
<proteinExistence type="predicted"/>